<name>A0A6A6ES70_9PEZI</name>
<evidence type="ECO:0000313" key="9">
    <source>
        <dbReference type="Proteomes" id="UP000800200"/>
    </source>
</evidence>
<evidence type="ECO:0000259" key="7">
    <source>
        <dbReference type="PROSITE" id="PS50048"/>
    </source>
</evidence>
<keyword evidence="4" id="KW-0804">Transcription</keyword>
<dbReference type="PROSITE" id="PS50048">
    <property type="entry name" value="ZN2_CY6_FUNGAL_2"/>
    <property type="match status" value="1"/>
</dbReference>
<dbReference type="EMBL" id="ML994611">
    <property type="protein sequence ID" value="KAF2194414.1"/>
    <property type="molecule type" value="Genomic_DNA"/>
</dbReference>
<dbReference type="GO" id="GO:0000981">
    <property type="term" value="F:DNA-binding transcription factor activity, RNA polymerase II-specific"/>
    <property type="evidence" value="ECO:0007669"/>
    <property type="project" value="InterPro"/>
</dbReference>
<keyword evidence="3" id="KW-0238">DNA-binding</keyword>
<dbReference type="PANTHER" id="PTHR31845:SF33">
    <property type="entry name" value="ZN(II)2CYS6 TRANSCRIPTION FACTOR (EUROFUNG)"/>
    <property type="match status" value="1"/>
</dbReference>
<dbReference type="SUPFAM" id="SSF57701">
    <property type="entry name" value="Zn2/Cys6 DNA-binding domain"/>
    <property type="match status" value="1"/>
</dbReference>
<organism evidence="8 9">
    <name type="scientific">Zopfia rhizophila CBS 207.26</name>
    <dbReference type="NCBI Taxonomy" id="1314779"/>
    <lineage>
        <taxon>Eukaryota</taxon>
        <taxon>Fungi</taxon>
        <taxon>Dikarya</taxon>
        <taxon>Ascomycota</taxon>
        <taxon>Pezizomycotina</taxon>
        <taxon>Dothideomycetes</taxon>
        <taxon>Dothideomycetes incertae sedis</taxon>
        <taxon>Zopfiaceae</taxon>
        <taxon>Zopfia</taxon>
    </lineage>
</organism>
<evidence type="ECO:0000313" key="8">
    <source>
        <dbReference type="EMBL" id="KAF2194414.1"/>
    </source>
</evidence>
<dbReference type="SMART" id="SM00066">
    <property type="entry name" value="GAL4"/>
    <property type="match status" value="1"/>
</dbReference>
<evidence type="ECO:0000256" key="4">
    <source>
        <dbReference type="ARBA" id="ARBA00023163"/>
    </source>
</evidence>
<protein>
    <recommendedName>
        <fullName evidence="7">Zn(2)-C6 fungal-type domain-containing protein</fullName>
    </recommendedName>
</protein>
<evidence type="ECO:0000256" key="5">
    <source>
        <dbReference type="ARBA" id="ARBA00023242"/>
    </source>
</evidence>
<feature type="compositionally biased region" description="Polar residues" evidence="6">
    <location>
        <begin position="467"/>
        <end position="477"/>
    </location>
</feature>
<dbReference type="Gene3D" id="4.10.240.10">
    <property type="entry name" value="Zn(2)-C6 fungal-type DNA-binding domain"/>
    <property type="match status" value="1"/>
</dbReference>
<proteinExistence type="predicted"/>
<feature type="compositionally biased region" description="Low complexity" evidence="6">
    <location>
        <begin position="578"/>
        <end position="593"/>
    </location>
</feature>
<dbReference type="GO" id="GO:0000976">
    <property type="term" value="F:transcription cis-regulatory region binding"/>
    <property type="evidence" value="ECO:0007669"/>
    <property type="project" value="TreeGrafter"/>
</dbReference>
<dbReference type="GO" id="GO:0008270">
    <property type="term" value="F:zinc ion binding"/>
    <property type="evidence" value="ECO:0007669"/>
    <property type="project" value="InterPro"/>
</dbReference>
<evidence type="ECO:0000256" key="2">
    <source>
        <dbReference type="ARBA" id="ARBA00023015"/>
    </source>
</evidence>
<comment type="subcellular location">
    <subcellularLocation>
        <location evidence="1">Nucleus</location>
    </subcellularLocation>
</comment>
<keyword evidence="2" id="KW-0805">Transcription regulation</keyword>
<evidence type="ECO:0000256" key="6">
    <source>
        <dbReference type="SAM" id="MobiDB-lite"/>
    </source>
</evidence>
<dbReference type="InterPro" id="IPR051089">
    <property type="entry name" value="prtT"/>
</dbReference>
<accession>A0A6A6ES70</accession>
<evidence type="ECO:0000256" key="3">
    <source>
        <dbReference type="ARBA" id="ARBA00023125"/>
    </source>
</evidence>
<feature type="domain" description="Zn(2)-C6 fungal-type" evidence="7">
    <location>
        <begin position="38"/>
        <end position="67"/>
    </location>
</feature>
<dbReference type="AlphaFoldDB" id="A0A6A6ES70"/>
<keyword evidence="5" id="KW-0539">Nucleus</keyword>
<dbReference type="OrthoDB" id="4454541at2759"/>
<dbReference type="Proteomes" id="UP000800200">
    <property type="component" value="Unassembled WGS sequence"/>
</dbReference>
<dbReference type="CDD" id="cd00067">
    <property type="entry name" value="GAL4"/>
    <property type="match status" value="1"/>
</dbReference>
<dbReference type="InterPro" id="IPR001138">
    <property type="entry name" value="Zn2Cys6_DnaBD"/>
</dbReference>
<gene>
    <name evidence="8" type="ORF">K469DRAFT_650191</name>
</gene>
<reference evidence="8" key="1">
    <citation type="journal article" date="2020" name="Stud. Mycol.">
        <title>101 Dothideomycetes genomes: a test case for predicting lifestyles and emergence of pathogens.</title>
        <authorList>
            <person name="Haridas S."/>
            <person name="Albert R."/>
            <person name="Binder M."/>
            <person name="Bloem J."/>
            <person name="Labutti K."/>
            <person name="Salamov A."/>
            <person name="Andreopoulos B."/>
            <person name="Baker S."/>
            <person name="Barry K."/>
            <person name="Bills G."/>
            <person name="Bluhm B."/>
            <person name="Cannon C."/>
            <person name="Castanera R."/>
            <person name="Culley D."/>
            <person name="Daum C."/>
            <person name="Ezra D."/>
            <person name="Gonzalez J."/>
            <person name="Henrissat B."/>
            <person name="Kuo A."/>
            <person name="Liang C."/>
            <person name="Lipzen A."/>
            <person name="Lutzoni F."/>
            <person name="Magnuson J."/>
            <person name="Mondo S."/>
            <person name="Nolan M."/>
            <person name="Ohm R."/>
            <person name="Pangilinan J."/>
            <person name="Park H.-J."/>
            <person name="Ramirez L."/>
            <person name="Alfaro M."/>
            <person name="Sun H."/>
            <person name="Tritt A."/>
            <person name="Yoshinaga Y."/>
            <person name="Zwiers L.-H."/>
            <person name="Turgeon B."/>
            <person name="Goodwin S."/>
            <person name="Spatafora J."/>
            <person name="Crous P."/>
            <person name="Grigoriev I."/>
        </authorList>
    </citation>
    <scope>NUCLEOTIDE SEQUENCE</scope>
    <source>
        <strain evidence="8">CBS 207.26</strain>
    </source>
</reference>
<feature type="region of interest" description="Disordered" evidence="6">
    <location>
        <begin position="467"/>
        <end position="492"/>
    </location>
</feature>
<dbReference type="InterPro" id="IPR036864">
    <property type="entry name" value="Zn2-C6_fun-type_DNA-bd_sf"/>
</dbReference>
<dbReference type="GO" id="GO:0005634">
    <property type="term" value="C:nucleus"/>
    <property type="evidence" value="ECO:0007669"/>
    <property type="project" value="UniProtKB-SubCell"/>
</dbReference>
<sequence>MDFTIEQPSPSVIAALTGSNSDPSLGTRRARKRRAVNACAACRTSKVKCDGSRPCQRCTRSNVHCQYHDGVKDATALRLDRLEAEVLAVKASLDASTGSNSFPPYPSIIPLGRSNHSTWNSLAPSMPPLAPKSLFSSHVSKCNAAENGLVTWQQASFWFQSFFSGSHYLVPIFCEKTDTFQSVSVRSAFLFDTIISVGCRAEEGPSSSTYRRLQSRLREHFTSIVINPQFTPCIETIQALAVMASYSENGSVLIAVSLRLALELGLPKAVERLTARMPTSAEGVTDEEKESYRLTRVWYCICNLELFFSLDGGKAPGIDLSTSSRRIRALVHHPEKTSVDLRLLSQVELNIIRSNAYNQIVNQRGPSFLPENETILRSTVCDTSAELSLWLEEWSTIISAKTFHDETSLALLNLKIQFEWAIMTLHLKAVSDPGIENVVLMTDFQRDMVRVSKEAAIRHLQHLLQASSSPPLRTTPPNRGPHSEEQQTGQPSTYLSTFKWTTDYVWAKCAFSVLLVLKLTLLLRDPPSELNTLLRDSHNVLEELKKTTVGHVTYFRILQISIEKCEGALKEYMTQQPGTSANPSGTGTASSSAESDFQEYTPSEFVFEWKFPGLNLRYMPLGWQDLFDFDSVF</sequence>
<dbReference type="Pfam" id="PF00172">
    <property type="entry name" value="Zn_clus"/>
    <property type="match status" value="1"/>
</dbReference>
<feature type="region of interest" description="Disordered" evidence="6">
    <location>
        <begin position="574"/>
        <end position="593"/>
    </location>
</feature>
<keyword evidence="9" id="KW-1185">Reference proteome</keyword>
<dbReference type="CDD" id="cd12148">
    <property type="entry name" value="fungal_TF_MHR"/>
    <property type="match status" value="1"/>
</dbReference>
<dbReference type="PANTHER" id="PTHR31845">
    <property type="entry name" value="FINGER DOMAIN PROTEIN, PUTATIVE-RELATED"/>
    <property type="match status" value="1"/>
</dbReference>
<dbReference type="PROSITE" id="PS00463">
    <property type="entry name" value="ZN2_CY6_FUNGAL_1"/>
    <property type="match status" value="1"/>
</dbReference>
<evidence type="ECO:0000256" key="1">
    <source>
        <dbReference type="ARBA" id="ARBA00004123"/>
    </source>
</evidence>